<dbReference type="Proteomes" id="UP000799779">
    <property type="component" value="Unassembled WGS sequence"/>
</dbReference>
<evidence type="ECO:0000313" key="2">
    <source>
        <dbReference type="Proteomes" id="UP000799779"/>
    </source>
</evidence>
<proteinExistence type="predicted"/>
<organism evidence="1 2">
    <name type="scientific">Amniculicola lignicola CBS 123094</name>
    <dbReference type="NCBI Taxonomy" id="1392246"/>
    <lineage>
        <taxon>Eukaryota</taxon>
        <taxon>Fungi</taxon>
        <taxon>Dikarya</taxon>
        <taxon>Ascomycota</taxon>
        <taxon>Pezizomycotina</taxon>
        <taxon>Dothideomycetes</taxon>
        <taxon>Pleosporomycetidae</taxon>
        <taxon>Pleosporales</taxon>
        <taxon>Amniculicolaceae</taxon>
        <taxon>Amniculicola</taxon>
    </lineage>
</organism>
<accession>A0A6A5WMK5</accession>
<keyword evidence="2" id="KW-1185">Reference proteome</keyword>
<gene>
    <name evidence="1" type="ORF">P154DRAFT_142950</name>
</gene>
<name>A0A6A5WMK5_9PLEO</name>
<sequence>MGSLGWVSVASSLCRCLWKAYFLYFVSLVRSSCQGYSISLTSIYSLDFDWTGPRDDVLRPALEPRVLTRCDRPQVAQLL</sequence>
<reference evidence="1" key="1">
    <citation type="journal article" date="2020" name="Stud. Mycol.">
        <title>101 Dothideomycetes genomes: a test case for predicting lifestyles and emergence of pathogens.</title>
        <authorList>
            <person name="Haridas S."/>
            <person name="Albert R."/>
            <person name="Binder M."/>
            <person name="Bloem J."/>
            <person name="Labutti K."/>
            <person name="Salamov A."/>
            <person name="Andreopoulos B."/>
            <person name="Baker S."/>
            <person name="Barry K."/>
            <person name="Bills G."/>
            <person name="Bluhm B."/>
            <person name="Cannon C."/>
            <person name="Castanera R."/>
            <person name="Culley D."/>
            <person name="Daum C."/>
            <person name="Ezra D."/>
            <person name="Gonzalez J."/>
            <person name="Henrissat B."/>
            <person name="Kuo A."/>
            <person name="Liang C."/>
            <person name="Lipzen A."/>
            <person name="Lutzoni F."/>
            <person name="Magnuson J."/>
            <person name="Mondo S."/>
            <person name="Nolan M."/>
            <person name="Ohm R."/>
            <person name="Pangilinan J."/>
            <person name="Park H.-J."/>
            <person name="Ramirez L."/>
            <person name="Alfaro M."/>
            <person name="Sun H."/>
            <person name="Tritt A."/>
            <person name="Yoshinaga Y."/>
            <person name="Zwiers L.-H."/>
            <person name="Turgeon B."/>
            <person name="Goodwin S."/>
            <person name="Spatafora J."/>
            <person name="Crous P."/>
            <person name="Grigoriev I."/>
        </authorList>
    </citation>
    <scope>NUCLEOTIDE SEQUENCE</scope>
    <source>
        <strain evidence="1">CBS 123094</strain>
    </source>
</reference>
<evidence type="ECO:0000313" key="1">
    <source>
        <dbReference type="EMBL" id="KAF2002238.1"/>
    </source>
</evidence>
<dbReference type="AlphaFoldDB" id="A0A6A5WMK5"/>
<protein>
    <submittedName>
        <fullName evidence="1">Uncharacterized protein</fullName>
    </submittedName>
</protein>
<dbReference type="EMBL" id="ML977578">
    <property type="protein sequence ID" value="KAF2002238.1"/>
    <property type="molecule type" value="Genomic_DNA"/>
</dbReference>